<evidence type="ECO:0000313" key="3">
    <source>
        <dbReference type="Proteomes" id="UP000299102"/>
    </source>
</evidence>
<dbReference type="Proteomes" id="UP000299102">
    <property type="component" value="Unassembled WGS sequence"/>
</dbReference>
<protein>
    <submittedName>
        <fullName evidence="2">Uncharacterized protein</fullName>
    </submittedName>
</protein>
<reference evidence="2 3" key="1">
    <citation type="journal article" date="2019" name="Commun. Biol.">
        <title>The bagworm genome reveals a unique fibroin gene that provides high tensile strength.</title>
        <authorList>
            <person name="Kono N."/>
            <person name="Nakamura H."/>
            <person name="Ohtoshi R."/>
            <person name="Tomita M."/>
            <person name="Numata K."/>
            <person name="Arakawa K."/>
        </authorList>
    </citation>
    <scope>NUCLEOTIDE SEQUENCE [LARGE SCALE GENOMIC DNA]</scope>
</reference>
<proteinExistence type="predicted"/>
<accession>A0A4C1SX16</accession>
<evidence type="ECO:0000313" key="2">
    <source>
        <dbReference type="EMBL" id="GBP06729.1"/>
    </source>
</evidence>
<feature type="region of interest" description="Disordered" evidence="1">
    <location>
        <begin position="1"/>
        <end position="21"/>
    </location>
</feature>
<feature type="compositionally biased region" description="Basic and acidic residues" evidence="1">
    <location>
        <begin position="11"/>
        <end position="21"/>
    </location>
</feature>
<keyword evidence="3" id="KW-1185">Reference proteome</keyword>
<dbReference type="AlphaFoldDB" id="A0A4C1SX16"/>
<evidence type="ECO:0000256" key="1">
    <source>
        <dbReference type="SAM" id="MobiDB-lite"/>
    </source>
</evidence>
<sequence length="93" mass="10420">MFKTCSSSTSFRDRNCDQDRDQEPRRLALRLVLYVALVDGCSRRRASVFGRPFLVSLNKSPDGPADAAPPPPRPYCTAHDQRNAHACRICVTI</sequence>
<feature type="compositionally biased region" description="Polar residues" evidence="1">
    <location>
        <begin position="1"/>
        <end position="10"/>
    </location>
</feature>
<organism evidence="2 3">
    <name type="scientific">Eumeta variegata</name>
    <name type="common">Bagworm moth</name>
    <name type="synonym">Eumeta japonica</name>
    <dbReference type="NCBI Taxonomy" id="151549"/>
    <lineage>
        <taxon>Eukaryota</taxon>
        <taxon>Metazoa</taxon>
        <taxon>Ecdysozoa</taxon>
        <taxon>Arthropoda</taxon>
        <taxon>Hexapoda</taxon>
        <taxon>Insecta</taxon>
        <taxon>Pterygota</taxon>
        <taxon>Neoptera</taxon>
        <taxon>Endopterygota</taxon>
        <taxon>Lepidoptera</taxon>
        <taxon>Glossata</taxon>
        <taxon>Ditrysia</taxon>
        <taxon>Tineoidea</taxon>
        <taxon>Psychidae</taxon>
        <taxon>Oiketicinae</taxon>
        <taxon>Eumeta</taxon>
    </lineage>
</organism>
<comment type="caution">
    <text evidence="2">The sequence shown here is derived from an EMBL/GenBank/DDBJ whole genome shotgun (WGS) entry which is preliminary data.</text>
</comment>
<dbReference type="EMBL" id="BGZK01004079">
    <property type="protein sequence ID" value="GBP06729.1"/>
    <property type="molecule type" value="Genomic_DNA"/>
</dbReference>
<gene>
    <name evidence="2" type="ORF">EVAR_72597_1</name>
</gene>
<name>A0A4C1SX16_EUMVA</name>